<feature type="compositionally biased region" description="Low complexity" evidence="1">
    <location>
        <begin position="23"/>
        <end position="32"/>
    </location>
</feature>
<evidence type="ECO:0000313" key="3">
    <source>
        <dbReference type="EMBL" id="MBN8662266.1"/>
    </source>
</evidence>
<dbReference type="EMBL" id="JAFLCK010000034">
    <property type="protein sequence ID" value="MBN8662266.1"/>
    <property type="molecule type" value="Genomic_DNA"/>
</dbReference>
<evidence type="ECO:0000256" key="2">
    <source>
        <dbReference type="SAM" id="SignalP"/>
    </source>
</evidence>
<evidence type="ECO:0000256" key="1">
    <source>
        <dbReference type="SAM" id="MobiDB-lite"/>
    </source>
</evidence>
<evidence type="ECO:0000313" key="4">
    <source>
        <dbReference type="Proteomes" id="UP000664277"/>
    </source>
</evidence>
<keyword evidence="2" id="KW-0732">Signal</keyword>
<feature type="region of interest" description="Disordered" evidence="1">
    <location>
        <begin position="23"/>
        <end position="46"/>
    </location>
</feature>
<proteinExistence type="predicted"/>
<organism evidence="3 4">
    <name type="scientific">Candidatus Obscuribacter phosphatis</name>
    <dbReference type="NCBI Taxonomy" id="1906157"/>
    <lineage>
        <taxon>Bacteria</taxon>
        <taxon>Bacillati</taxon>
        <taxon>Candidatus Melainabacteria</taxon>
        <taxon>Candidatus Obscuribacterales</taxon>
        <taxon>Candidatus Obscuribacteraceae</taxon>
        <taxon>Candidatus Obscuribacter</taxon>
    </lineage>
</organism>
<accession>A0A8J7PA77</accession>
<name>A0A8J7PA77_9BACT</name>
<reference evidence="3" key="1">
    <citation type="submission" date="2021-02" db="EMBL/GenBank/DDBJ databases">
        <title>Genome-Resolved Metagenomics of a Microbial Community Performing Photosynthetic Biological Nutrient Removal.</title>
        <authorList>
            <person name="Mcdaniel E.A."/>
        </authorList>
    </citation>
    <scope>NUCLEOTIDE SEQUENCE</scope>
    <source>
        <strain evidence="3">UWPOB_OBS1</strain>
    </source>
</reference>
<comment type="caution">
    <text evidence="3">The sequence shown here is derived from an EMBL/GenBank/DDBJ whole genome shotgun (WGS) entry which is preliminary data.</text>
</comment>
<dbReference type="Proteomes" id="UP000664277">
    <property type="component" value="Unassembled WGS sequence"/>
</dbReference>
<dbReference type="AlphaFoldDB" id="A0A8J7PA77"/>
<sequence>MKNSLLLLSLALLLQCPAQSQPQYQNYQPQGGAPVGGEQFSNAQRPATDPAMIKRWFASYDQIRRQAQMTPSERQQADGLMSRGLSMFVPGEEKLAGQKLLNSLVAKYSLAIDQMKQLPLFPETEQLHRGYYQYFSDARALFSDYLKVQNDPLAKDPNTGERLLGKVLQRKVALTELEGNVKNLDSELRNRLGLAPYRY</sequence>
<gene>
    <name evidence="3" type="ORF">J0M35_17990</name>
</gene>
<feature type="signal peptide" evidence="2">
    <location>
        <begin position="1"/>
        <end position="20"/>
    </location>
</feature>
<feature type="chain" id="PRO_5035227000" evidence="2">
    <location>
        <begin position="21"/>
        <end position="199"/>
    </location>
</feature>
<protein>
    <submittedName>
        <fullName evidence="3">Uncharacterized protein</fullName>
    </submittedName>
</protein>